<dbReference type="EMBL" id="CP036289">
    <property type="protein sequence ID" value="QDU75897.1"/>
    <property type="molecule type" value="Genomic_DNA"/>
</dbReference>
<dbReference type="RefSeq" id="WP_144973601.1">
    <property type="nucleotide sequence ID" value="NZ_CP036289.1"/>
</dbReference>
<dbReference type="InterPro" id="IPR036380">
    <property type="entry name" value="Isochorismatase-like_sf"/>
</dbReference>
<dbReference type="CDD" id="cd01012">
    <property type="entry name" value="YcaC_related"/>
    <property type="match status" value="1"/>
</dbReference>
<name>A0A518C9J2_9BACT</name>
<dbReference type="PANTHER" id="PTHR43559:SF1">
    <property type="entry name" value="HYDROLASE"/>
    <property type="match status" value="1"/>
</dbReference>
<sequence>MANIASHTDGGLLTKDNCALAFIDLQPQMSFGVASGIDRQLLVNNVLMLAKGAKEFDVPTIITTVETESFSGPTWPQLLDVFPDHTPIERTGMNSWDTQAFRDAIKATGKKNIILSGLWTEVCITWPTLNMLAEGYNIYVVDDACAGTSPAAHEAALSRMVQAGAVRMTTVATVLEFQRDWADKTHYNALMDLFREHGGGYGVGIEYAYTMVHKAPPARKSLK</sequence>
<proteinExistence type="predicted"/>
<keyword evidence="3" id="KW-1185">Reference proteome</keyword>
<dbReference type="Gene3D" id="3.40.50.850">
    <property type="entry name" value="Isochorismatase-like"/>
    <property type="match status" value="1"/>
</dbReference>
<dbReference type="AlphaFoldDB" id="A0A518C9J2"/>
<reference evidence="3" key="1">
    <citation type="submission" date="2019-02" db="EMBL/GenBank/DDBJ databases">
        <title>Deep-cultivation of Planctomycetes and their phenomic and genomic characterization uncovers novel biology.</title>
        <authorList>
            <person name="Wiegand S."/>
            <person name="Jogler M."/>
            <person name="Boedeker C."/>
            <person name="Pinto D."/>
            <person name="Vollmers J."/>
            <person name="Rivas-Marin E."/>
            <person name="Kohn T."/>
            <person name="Peeters S.H."/>
            <person name="Heuer A."/>
            <person name="Rast P."/>
            <person name="Oberbeckmann S."/>
            <person name="Bunk B."/>
            <person name="Jeske O."/>
            <person name="Meyerdierks A."/>
            <person name="Storesund J.E."/>
            <person name="Kallscheuer N."/>
            <person name="Luecker S."/>
            <person name="Lage O.M."/>
            <person name="Pohl T."/>
            <person name="Merkel B.J."/>
            <person name="Hornburger P."/>
            <person name="Mueller R.-W."/>
            <person name="Bruemmer F."/>
            <person name="Labrenz M."/>
            <person name="Spormann A.M."/>
            <person name="Op den Camp H."/>
            <person name="Overmann J."/>
            <person name="Amann R."/>
            <person name="Jetten M.S.M."/>
            <person name="Mascher T."/>
            <person name="Medema M.H."/>
            <person name="Devos D.P."/>
            <person name="Kaster A.-K."/>
            <person name="Ovreas L."/>
            <person name="Rohde M."/>
            <person name="Galperin M.Y."/>
            <person name="Jogler C."/>
        </authorList>
    </citation>
    <scope>NUCLEOTIDE SEQUENCE [LARGE SCALE GENOMIC DNA]</scope>
    <source>
        <strain evidence="3">Pan97</strain>
    </source>
</reference>
<dbReference type="Pfam" id="PF00857">
    <property type="entry name" value="Isochorismatase"/>
    <property type="match status" value="1"/>
</dbReference>
<feature type="domain" description="Isochorismatase-like" evidence="1">
    <location>
        <begin position="19"/>
        <end position="170"/>
    </location>
</feature>
<dbReference type="PANTHER" id="PTHR43559">
    <property type="entry name" value="HYDROLASE YCAC-RELATED"/>
    <property type="match status" value="1"/>
</dbReference>
<evidence type="ECO:0000259" key="1">
    <source>
        <dbReference type="Pfam" id="PF00857"/>
    </source>
</evidence>
<dbReference type="OrthoDB" id="9789777at2"/>
<gene>
    <name evidence="2" type="ORF">Pan97_29390</name>
</gene>
<dbReference type="KEGG" id="bvo:Pan97_29390"/>
<accession>A0A518C9J2</accession>
<dbReference type="InterPro" id="IPR053152">
    <property type="entry name" value="Hydrolase_YcaC-like"/>
</dbReference>
<dbReference type="SUPFAM" id="SSF52499">
    <property type="entry name" value="Isochorismatase-like hydrolases"/>
    <property type="match status" value="1"/>
</dbReference>
<protein>
    <submittedName>
        <fullName evidence="2">Nicotinamidase/pyrazinamidase</fullName>
    </submittedName>
</protein>
<evidence type="ECO:0000313" key="3">
    <source>
        <dbReference type="Proteomes" id="UP000318626"/>
    </source>
</evidence>
<evidence type="ECO:0000313" key="2">
    <source>
        <dbReference type="EMBL" id="QDU75897.1"/>
    </source>
</evidence>
<organism evidence="2 3">
    <name type="scientific">Bremerella volcania</name>
    <dbReference type="NCBI Taxonomy" id="2527984"/>
    <lineage>
        <taxon>Bacteria</taxon>
        <taxon>Pseudomonadati</taxon>
        <taxon>Planctomycetota</taxon>
        <taxon>Planctomycetia</taxon>
        <taxon>Pirellulales</taxon>
        <taxon>Pirellulaceae</taxon>
        <taxon>Bremerella</taxon>
    </lineage>
</organism>
<dbReference type="InterPro" id="IPR000868">
    <property type="entry name" value="Isochorismatase-like_dom"/>
</dbReference>
<dbReference type="Proteomes" id="UP000318626">
    <property type="component" value="Chromosome"/>
</dbReference>